<organism evidence="1 2">
    <name type="scientific">Nocardia jiangsuensis</name>
    <dbReference type="NCBI Taxonomy" id="1691563"/>
    <lineage>
        <taxon>Bacteria</taxon>
        <taxon>Bacillati</taxon>
        <taxon>Actinomycetota</taxon>
        <taxon>Actinomycetes</taxon>
        <taxon>Mycobacteriales</taxon>
        <taxon>Nocardiaceae</taxon>
        <taxon>Nocardia</taxon>
    </lineage>
</organism>
<accession>A0ABV8DX87</accession>
<name>A0ABV8DX87_9NOCA</name>
<dbReference type="RefSeq" id="WP_378613687.1">
    <property type="nucleotide sequence ID" value="NZ_JBHSAX010000014.1"/>
</dbReference>
<evidence type="ECO:0000313" key="1">
    <source>
        <dbReference type="EMBL" id="MFC3963967.1"/>
    </source>
</evidence>
<sequence>MPSCDTIAAAWLARTELAADRSAVALLSRAIDPPESAPERDPLPITAAAEPATAAAILELLEHGEVPTLAAVRTHIAHRELRGEAERTARLGELAQCGIDDFGRILARLTHDHWIRHGTGPTRRDVLDAPAVHTAVREHVGDVAPTAVRHLWLLERAQRAGWIAYNTSPRSLCAGRRFHAAKYGQRVSLQPVETIGTLVARFADDYRTRYDRSPRWNTLAHDLRDNRGRRVFFDTADAHVQRLWLVTAGWLATPNDLPAPGPLARRLLAAR</sequence>
<dbReference type="Proteomes" id="UP001595696">
    <property type="component" value="Unassembled WGS sequence"/>
</dbReference>
<evidence type="ECO:0000313" key="2">
    <source>
        <dbReference type="Proteomes" id="UP001595696"/>
    </source>
</evidence>
<comment type="caution">
    <text evidence="1">The sequence shown here is derived from an EMBL/GenBank/DDBJ whole genome shotgun (WGS) entry which is preliminary data.</text>
</comment>
<proteinExistence type="predicted"/>
<gene>
    <name evidence="1" type="ORF">ACFO0B_18430</name>
</gene>
<dbReference type="EMBL" id="JBHSAX010000014">
    <property type="protein sequence ID" value="MFC3963967.1"/>
    <property type="molecule type" value="Genomic_DNA"/>
</dbReference>
<protein>
    <submittedName>
        <fullName evidence="1">Uncharacterized protein</fullName>
    </submittedName>
</protein>
<reference evidence="2" key="1">
    <citation type="journal article" date="2019" name="Int. J. Syst. Evol. Microbiol.">
        <title>The Global Catalogue of Microorganisms (GCM) 10K type strain sequencing project: providing services to taxonomists for standard genome sequencing and annotation.</title>
        <authorList>
            <consortium name="The Broad Institute Genomics Platform"/>
            <consortium name="The Broad Institute Genome Sequencing Center for Infectious Disease"/>
            <person name="Wu L."/>
            <person name="Ma J."/>
        </authorList>
    </citation>
    <scope>NUCLEOTIDE SEQUENCE [LARGE SCALE GENOMIC DNA]</scope>
    <source>
        <strain evidence="2">CGMCC 4.7330</strain>
    </source>
</reference>
<keyword evidence="2" id="KW-1185">Reference proteome</keyword>